<reference evidence="1 2" key="1">
    <citation type="journal article" date="2012" name="MBio">
        <title>De novo assembly of the Pneumocystis jirovecii genome from a single bronchoalveolar lavage fluid specimen from a patient.</title>
        <authorList>
            <person name="Cisse O.H."/>
            <person name="Pagni M."/>
            <person name="Hauser P.M."/>
        </authorList>
    </citation>
    <scope>NUCLEOTIDE SEQUENCE [LARGE SCALE GENOMIC DNA]</scope>
    <source>
        <strain evidence="1 2">SE8</strain>
    </source>
</reference>
<dbReference type="FunCoup" id="L0P819">
    <property type="interactions" value="31"/>
</dbReference>
<dbReference type="Proteomes" id="UP000010422">
    <property type="component" value="Unassembled WGS sequence"/>
</dbReference>
<gene>
    <name evidence="1" type="ORF">PNEJI1_002214</name>
</gene>
<name>L0P819_PNEJI</name>
<comment type="caution">
    <text evidence="1">The sequence shown here is derived from an EMBL/GenBank/DDBJ whole genome shotgun (WGS) entry which is preliminary data.</text>
</comment>
<dbReference type="GO" id="GO:0005666">
    <property type="term" value="C:RNA polymerase III complex"/>
    <property type="evidence" value="ECO:0007669"/>
    <property type="project" value="TreeGrafter"/>
</dbReference>
<dbReference type="EMBL" id="CAKM01000082">
    <property type="protein sequence ID" value="CCJ28536.1"/>
    <property type="molecule type" value="Genomic_DNA"/>
</dbReference>
<protein>
    <submittedName>
        <fullName evidence="1">Uncharacterized protein</fullName>
    </submittedName>
</protein>
<dbReference type="InterPro" id="IPR006886">
    <property type="entry name" value="RNA_pol_III_Rpc5"/>
</dbReference>
<organism evidence="2">
    <name type="scientific">Pneumocystis jirovecii</name>
    <name type="common">Human pneumocystis pneumonia agent</name>
    <dbReference type="NCBI Taxonomy" id="42068"/>
    <lineage>
        <taxon>Eukaryota</taxon>
        <taxon>Fungi</taxon>
        <taxon>Dikarya</taxon>
        <taxon>Ascomycota</taxon>
        <taxon>Taphrinomycotina</taxon>
        <taxon>Pneumocystomycetes</taxon>
        <taxon>Pneumocystaceae</taxon>
        <taxon>Pneumocystis</taxon>
    </lineage>
</organism>
<evidence type="ECO:0000313" key="1">
    <source>
        <dbReference type="EMBL" id="CCJ28536.1"/>
    </source>
</evidence>
<proteinExistence type="predicted"/>
<dbReference type="Pfam" id="PF04801">
    <property type="entry name" value="RPC5"/>
    <property type="match status" value="1"/>
</dbReference>
<dbReference type="AlphaFoldDB" id="L0P819"/>
<evidence type="ECO:0000313" key="2">
    <source>
        <dbReference type="Proteomes" id="UP000010422"/>
    </source>
</evidence>
<dbReference type="InParanoid" id="L0P819"/>
<accession>L0P819</accession>
<dbReference type="STRING" id="1209962.L0P819"/>
<dbReference type="GO" id="GO:0042797">
    <property type="term" value="P:tRNA transcription by RNA polymerase III"/>
    <property type="evidence" value="ECO:0007669"/>
    <property type="project" value="TreeGrafter"/>
</dbReference>
<dbReference type="PANTHER" id="PTHR12069">
    <property type="entry name" value="DNA-DIRECTED RNA POLYMERASES III 80 KDA POLYPEPTIDE RNA POLYMERASE III SUBUNIT 5"/>
    <property type="match status" value="1"/>
</dbReference>
<dbReference type="PANTHER" id="PTHR12069:SF0">
    <property type="entry name" value="DNA-DIRECTED RNA POLYMERASE III SUBUNIT RPC5"/>
    <property type="match status" value="1"/>
</dbReference>
<sequence>MKSNESIKGHSLTLSEDDPVMKTYNIYTTSSLNDYLYLFQYPIRPSIQPYTEESFSKPLELRIKPKSGLVEVDVPIYTQQYYNKERGIEFSKNLENDPTKNKSPILDFQTLNSKISPCRNYYMVGIIRGDELHLSPVNYTLQLRPSFKHLNSLSVKEVPVTGSLSNFKSTRAVQTSAKSPEYSQTLTLSTTHILRSIESEPWTKLTWIDSSSTMSKKIFEHLYSNDINVFIQKYDSKENYLKSISIAKSNHVENDTKKES</sequence>
<dbReference type="VEuPathDB" id="FungiDB:PNEJI1_002214"/>